<dbReference type="Pfam" id="PF00181">
    <property type="entry name" value="Ribosomal_L2_N"/>
    <property type="match status" value="1"/>
</dbReference>
<dbReference type="Gene3D" id="2.40.50.140">
    <property type="entry name" value="Nucleic acid-binding proteins"/>
    <property type="match status" value="1"/>
</dbReference>
<evidence type="ECO:0000313" key="3">
    <source>
        <dbReference type="Proteomes" id="UP000077755"/>
    </source>
</evidence>
<dbReference type="Proteomes" id="UP000077755">
    <property type="component" value="Chromosome 2"/>
</dbReference>
<name>A0A166CV71_DAUCS</name>
<dbReference type="SUPFAM" id="SSF50249">
    <property type="entry name" value="Nucleic acid-binding proteins"/>
    <property type="match status" value="1"/>
</dbReference>
<dbReference type="InterPro" id="IPR022666">
    <property type="entry name" value="Ribosomal_uL2_RNA-bd_dom"/>
</dbReference>
<dbReference type="AlphaFoldDB" id="A0A166CV71"/>
<dbReference type="EMBL" id="CP093344">
    <property type="protein sequence ID" value="WOG86639.1"/>
    <property type="molecule type" value="Genomic_DNA"/>
</dbReference>
<sequence>MDKSVWKQSSFIAELDLLFMALSKRSLPTFRGAVSKQDRPQQKTEVICLIHYGDGEKRYILHPRGAIIGDTIVSGTEVPIKMGNALPLSAV</sequence>
<protein>
    <recommendedName>
        <fullName evidence="1">Large ribosomal subunit protein uL2 RNA-binding domain-containing protein</fullName>
    </recommendedName>
</protein>
<proteinExistence type="predicted"/>
<reference evidence="2" key="2">
    <citation type="submission" date="2022-03" db="EMBL/GenBank/DDBJ databases">
        <title>Draft title - Genomic analysis of global carrot germplasm unveils the trajectory of domestication and the origin of high carotenoid orange carrot.</title>
        <authorList>
            <person name="Iorizzo M."/>
            <person name="Ellison S."/>
            <person name="Senalik D."/>
            <person name="Macko-Podgorni A."/>
            <person name="Grzebelus D."/>
            <person name="Bostan H."/>
            <person name="Rolling W."/>
            <person name="Curaba J."/>
            <person name="Simon P."/>
        </authorList>
    </citation>
    <scope>NUCLEOTIDE SEQUENCE</scope>
    <source>
        <tissue evidence="2">Leaf</tissue>
    </source>
</reference>
<reference evidence="2" key="1">
    <citation type="journal article" date="2016" name="Nat. Genet.">
        <title>A high-quality carrot genome assembly provides new insights into carotenoid accumulation and asterid genome evolution.</title>
        <authorList>
            <person name="Iorizzo M."/>
            <person name="Ellison S."/>
            <person name="Senalik D."/>
            <person name="Zeng P."/>
            <person name="Satapoomin P."/>
            <person name="Huang J."/>
            <person name="Bowman M."/>
            <person name="Iovene M."/>
            <person name="Sanseverino W."/>
            <person name="Cavagnaro P."/>
            <person name="Yildiz M."/>
            <person name="Macko-Podgorni A."/>
            <person name="Moranska E."/>
            <person name="Grzebelus E."/>
            <person name="Grzebelus D."/>
            <person name="Ashrafi H."/>
            <person name="Zheng Z."/>
            <person name="Cheng S."/>
            <person name="Spooner D."/>
            <person name="Van Deynze A."/>
            <person name="Simon P."/>
        </authorList>
    </citation>
    <scope>NUCLEOTIDE SEQUENCE</scope>
    <source>
        <tissue evidence="2">Leaf</tissue>
    </source>
</reference>
<dbReference type="GO" id="GO:0006412">
    <property type="term" value="P:translation"/>
    <property type="evidence" value="ECO:0007669"/>
    <property type="project" value="InterPro"/>
</dbReference>
<evidence type="ECO:0000259" key="1">
    <source>
        <dbReference type="Pfam" id="PF00181"/>
    </source>
</evidence>
<feature type="domain" description="Large ribosomal subunit protein uL2 RNA-binding" evidence="1">
    <location>
        <begin position="43"/>
        <end position="74"/>
    </location>
</feature>
<dbReference type="GO" id="GO:0005840">
    <property type="term" value="C:ribosome"/>
    <property type="evidence" value="ECO:0007669"/>
    <property type="project" value="InterPro"/>
</dbReference>
<keyword evidence="3" id="KW-1185">Reference proteome</keyword>
<dbReference type="InterPro" id="IPR012340">
    <property type="entry name" value="NA-bd_OB-fold"/>
</dbReference>
<evidence type="ECO:0000313" key="2">
    <source>
        <dbReference type="EMBL" id="WOG86639.1"/>
    </source>
</evidence>
<dbReference type="Gramene" id="KZN04381">
    <property type="protein sequence ID" value="KZN04381"/>
    <property type="gene ID" value="DCAR_005218"/>
</dbReference>
<gene>
    <name evidence="2" type="ORF">DCAR_0205856</name>
</gene>
<accession>A0A166CV71</accession>
<organism evidence="2 3">
    <name type="scientific">Daucus carota subsp. sativus</name>
    <name type="common">Carrot</name>
    <dbReference type="NCBI Taxonomy" id="79200"/>
    <lineage>
        <taxon>Eukaryota</taxon>
        <taxon>Viridiplantae</taxon>
        <taxon>Streptophyta</taxon>
        <taxon>Embryophyta</taxon>
        <taxon>Tracheophyta</taxon>
        <taxon>Spermatophyta</taxon>
        <taxon>Magnoliopsida</taxon>
        <taxon>eudicotyledons</taxon>
        <taxon>Gunneridae</taxon>
        <taxon>Pentapetalae</taxon>
        <taxon>asterids</taxon>
        <taxon>campanulids</taxon>
        <taxon>Apiales</taxon>
        <taxon>Apiaceae</taxon>
        <taxon>Apioideae</taxon>
        <taxon>Scandiceae</taxon>
        <taxon>Daucinae</taxon>
        <taxon>Daucus</taxon>
        <taxon>Daucus sect. Daucus</taxon>
    </lineage>
</organism>
<dbReference type="GO" id="GO:0003735">
    <property type="term" value="F:structural constituent of ribosome"/>
    <property type="evidence" value="ECO:0007669"/>
    <property type="project" value="InterPro"/>
</dbReference>